<gene>
    <name evidence="3" type="ORF">lpari_03782</name>
</gene>
<accession>A0A1E5JLB5</accession>
<dbReference type="PATRIC" id="fig|45071.6.peg.3245"/>
<dbReference type="GO" id="GO:0016491">
    <property type="term" value="F:oxidoreductase activity"/>
    <property type="evidence" value="ECO:0007669"/>
    <property type="project" value="UniProtKB-KW"/>
</dbReference>
<proteinExistence type="inferred from homology"/>
<dbReference type="InterPro" id="IPR002347">
    <property type="entry name" value="SDR_fam"/>
</dbReference>
<dbReference type="Gene3D" id="3.40.50.720">
    <property type="entry name" value="NAD(P)-binding Rossmann-like Domain"/>
    <property type="match status" value="1"/>
</dbReference>
<dbReference type="GO" id="GO:0016020">
    <property type="term" value="C:membrane"/>
    <property type="evidence" value="ECO:0007669"/>
    <property type="project" value="TreeGrafter"/>
</dbReference>
<evidence type="ECO:0000313" key="4">
    <source>
        <dbReference type="Proteomes" id="UP000095229"/>
    </source>
</evidence>
<evidence type="ECO:0000313" key="3">
    <source>
        <dbReference type="EMBL" id="OEH45302.1"/>
    </source>
</evidence>
<comment type="caution">
    <text evidence="3">The sequence shown here is derived from an EMBL/GenBank/DDBJ whole genome shotgun (WGS) entry which is preliminary data.</text>
</comment>
<name>A0A1E5JLB5_9GAMM</name>
<reference evidence="3 4" key="1">
    <citation type="submission" date="2016-02" db="EMBL/GenBank/DDBJ databases">
        <title>Secondary metabolites in Legionella.</title>
        <authorList>
            <person name="Tobias N.J."/>
            <person name="Bode H.B."/>
        </authorList>
    </citation>
    <scope>NUCLEOTIDE SEQUENCE [LARGE SCALE GENOMIC DNA]</scope>
    <source>
        <strain evidence="3 4">DSM 19216</strain>
    </source>
</reference>
<dbReference type="PRINTS" id="PR00081">
    <property type="entry name" value="GDHRDH"/>
</dbReference>
<keyword evidence="2" id="KW-0560">Oxidoreductase</keyword>
<dbReference type="STRING" id="45071.Lpar_3017"/>
<dbReference type="PANTHER" id="PTHR44196">
    <property type="entry name" value="DEHYDROGENASE/REDUCTASE SDR FAMILY MEMBER 7B"/>
    <property type="match status" value="1"/>
</dbReference>
<dbReference type="PANTHER" id="PTHR44196:SF1">
    <property type="entry name" value="DEHYDROGENASE_REDUCTASE SDR FAMILY MEMBER 7B"/>
    <property type="match status" value="1"/>
</dbReference>
<dbReference type="PROSITE" id="PS00061">
    <property type="entry name" value="ADH_SHORT"/>
    <property type="match status" value="1"/>
</dbReference>
<dbReference type="AlphaFoldDB" id="A0A1E5JLB5"/>
<evidence type="ECO:0000256" key="2">
    <source>
        <dbReference type="ARBA" id="ARBA00023002"/>
    </source>
</evidence>
<comment type="similarity">
    <text evidence="1">Belongs to the short-chain dehydrogenases/reductases (SDR) family.</text>
</comment>
<protein>
    <submittedName>
        <fullName evidence="3">Putative oxidoreductase</fullName>
    </submittedName>
</protein>
<dbReference type="InterPro" id="IPR036291">
    <property type="entry name" value="NAD(P)-bd_dom_sf"/>
</dbReference>
<dbReference type="Pfam" id="PF00106">
    <property type="entry name" value="adh_short"/>
    <property type="match status" value="1"/>
</dbReference>
<dbReference type="EMBL" id="LSOG01000104">
    <property type="protein sequence ID" value="OEH45302.1"/>
    <property type="molecule type" value="Genomic_DNA"/>
</dbReference>
<evidence type="ECO:0000256" key="1">
    <source>
        <dbReference type="ARBA" id="ARBA00006484"/>
    </source>
</evidence>
<dbReference type="InterPro" id="IPR020904">
    <property type="entry name" value="Sc_DH/Rdtase_CS"/>
</dbReference>
<dbReference type="SUPFAM" id="SSF51735">
    <property type="entry name" value="NAD(P)-binding Rossmann-fold domains"/>
    <property type="match status" value="1"/>
</dbReference>
<dbReference type="Proteomes" id="UP000095229">
    <property type="component" value="Unassembled WGS sequence"/>
</dbReference>
<keyword evidence="4" id="KW-1185">Reference proteome</keyword>
<organism evidence="3 4">
    <name type="scientific">Legionella parisiensis</name>
    <dbReference type="NCBI Taxonomy" id="45071"/>
    <lineage>
        <taxon>Bacteria</taxon>
        <taxon>Pseudomonadati</taxon>
        <taxon>Pseudomonadota</taxon>
        <taxon>Gammaproteobacteria</taxon>
        <taxon>Legionellales</taxon>
        <taxon>Legionellaceae</taxon>
        <taxon>Legionella</taxon>
    </lineage>
</organism>
<sequence length="255" mass="28208">MNKRTILVTGASRGIGEQLAKQYAAPDINLVLIARDLNKLNNIAQICQAQGANTIYASIDVQNGAHLKKFIVDIDNKMPIDLVIANAGVSSTLQPNWQPEKEEDINQIFAVNLQGTMNTIIPLIPRMIARRQGQIAMVSSIAGLRGLPQSPSYCASKAALHIYGQSLRAWLTRYQIRVNVICPGYVQTEMSARLSGLKPFLMSSEEAAKKIQKGLIKNKASIIFPWPLHMLIKLAYLLPSRPVDAILNRFESYIS</sequence>